<keyword evidence="13 14" id="KW-0998">Cell outer membrane</keyword>
<dbReference type="AlphaFoldDB" id="A0A249DZ87"/>
<dbReference type="GO" id="GO:0009279">
    <property type="term" value="C:cell outer membrane"/>
    <property type="evidence" value="ECO:0007669"/>
    <property type="project" value="UniProtKB-SubCell"/>
</dbReference>
<keyword evidence="12" id="KW-0675">Receptor</keyword>
<evidence type="ECO:0000256" key="16">
    <source>
        <dbReference type="RuleBase" id="RU003357"/>
    </source>
</evidence>
<comment type="similarity">
    <text evidence="2 14 16">Belongs to the TonB-dependent receptor family.</text>
</comment>
<reference evidence="18" key="1">
    <citation type="submission" date="2016-06" db="EMBL/GenBank/DDBJ databases">
        <authorList>
            <person name="Chen W."/>
            <person name="Hasegawa D.K."/>
        </authorList>
    </citation>
    <scope>NUCLEOTIDE SEQUENCE [LARGE SCALE GENOMIC DNA]</scope>
    <source>
        <strain evidence="18">MEAM1</strain>
    </source>
</reference>
<evidence type="ECO:0000256" key="3">
    <source>
        <dbReference type="ARBA" id="ARBA00022448"/>
    </source>
</evidence>
<keyword evidence="3 14" id="KW-0813">Transport</keyword>
<evidence type="ECO:0000256" key="8">
    <source>
        <dbReference type="ARBA" id="ARBA00023004"/>
    </source>
</evidence>
<dbReference type="InterPro" id="IPR010105">
    <property type="entry name" value="TonB_sidphr_rcpt"/>
</dbReference>
<name>A0A249DZ87_9ENTR</name>
<evidence type="ECO:0000256" key="12">
    <source>
        <dbReference type="ARBA" id="ARBA00023170"/>
    </source>
</evidence>
<gene>
    <name evidence="17" type="ORF">BA171_05960</name>
</gene>
<dbReference type="Pfam" id="PF07715">
    <property type="entry name" value="Plug"/>
    <property type="match status" value="1"/>
</dbReference>
<evidence type="ECO:0000313" key="17">
    <source>
        <dbReference type="EMBL" id="ASX26585.1"/>
    </source>
</evidence>
<comment type="subcellular location">
    <subcellularLocation>
        <location evidence="1 14">Cell outer membrane</location>
        <topology evidence="1 14">Multi-pass membrane protein</topology>
    </subcellularLocation>
</comment>
<dbReference type="InterPro" id="IPR039426">
    <property type="entry name" value="TonB-dep_rcpt-like"/>
</dbReference>
<evidence type="ECO:0000256" key="7">
    <source>
        <dbReference type="ARBA" id="ARBA00022729"/>
    </source>
</evidence>
<dbReference type="EMBL" id="CP016303">
    <property type="protein sequence ID" value="ASX26585.1"/>
    <property type="molecule type" value="Genomic_DNA"/>
</dbReference>
<dbReference type="Pfam" id="PF00593">
    <property type="entry name" value="TonB_dep_Rec_b-barrel"/>
    <property type="match status" value="1"/>
</dbReference>
<keyword evidence="8" id="KW-0408">Iron</keyword>
<dbReference type="PANTHER" id="PTHR32552:SF82">
    <property type="entry name" value="FCUA PROTEIN"/>
    <property type="match status" value="1"/>
</dbReference>
<evidence type="ECO:0000256" key="11">
    <source>
        <dbReference type="ARBA" id="ARBA00023136"/>
    </source>
</evidence>
<protein>
    <submittedName>
        <fullName evidence="17">Energy transducer TonB</fullName>
    </submittedName>
</protein>
<dbReference type="GO" id="GO:0015891">
    <property type="term" value="P:siderophore transport"/>
    <property type="evidence" value="ECO:0007669"/>
    <property type="project" value="InterPro"/>
</dbReference>
<proteinExistence type="inferred from homology"/>
<dbReference type="InterPro" id="IPR037066">
    <property type="entry name" value="Plug_dom_sf"/>
</dbReference>
<feature type="short sequence motif" description="TonB C-terminal box" evidence="15">
    <location>
        <begin position="719"/>
        <end position="736"/>
    </location>
</feature>
<dbReference type="InterPro" id="IPR012910">
    <property type="entry name" value="Plug_dom"/>
</dbReference>
<keyword evidence="6 14" id="KW-0812">Transmembrane</keyword>
<evidence type="ECO:0000256" key="13">
    <source>
        <dbReference type="ARBA" id="ARBA00023237"/>
    </source>
</evidence>
<reference evidence="17 18" key="2">
    <citation type="submission" date="2017-09" db="EMBL/GenBank/DDBJ databases">
        <title>The genome of whitefly Bemisia tabaci, a global crop pest, provides novel insights into virus transmission, host adaptation and insecticide resistance.</title>
        <authorList>
            <person name="Kaur N."/>
            <person name="Kliot A."/>
            <person name="Pinheiro P.V."/>
            <person name="Luan J."/>
            <person name="Zheng Y."/>
            <person name="Liu W."/>
            <person name="Sun H."/>
            <person name="Yang X."/>
            <person name="Xu Y."/>
            <person name="Luo Y."/>
            <person name="Kruse A."/>
            <person name="Fisher T.W."/>
            <person name="Nelson D.R."/>
            <person name="Elimelech M."/>
            <person name="MacCoss M."/>
            <person name="Johnson R."/>
            <person name="Cohen E."/>
            <person name="Hunter W.B."/>
            <person name="Brown J.K."/>
            <person name="Jander G."/>
            <person name="Cilia M."/>
            <person name="Douglas A.E."/>
            <person name="Ghanim M."/>
            <person name="Simmons A.M."/>
            <person name="Wintermantel W.M."/>
            <person name="Ling K.-S."/>
            <person name="Fei Z."/>
        </authorList>
    </citation>
    <scope>NUCLEOTIDE SEQUENCE [LARGE SCALE GENOMIC DNA]</scope>
    <source>
        <strain evidence="17 18">MEAM1</strain>
    </source>
</reference>
<organism evidence="17 18">
    <name type="scientific">Candidatus Hamiltonella defensa</name>
    <name type="common">Bemisia tabaci</name>
    <dbReference type="NCBI Taxonomy" id="672795"/>
    <lineage>
        <taxon>Bacteria</taxon>
        <taxon>Pseudomonadati</taxon>
        <taxon>Pseudomonadota</taxon>
        <taxon>Gammaproteobacteria</taxon>
        <taxon>Enterobacterales</taxon>
        <taxon>Enterobacteriaceae</taxon>
        <taxon>aphid secondary symbionts</taxon>
        <taxon>Candidatus Williamhamiltonella</taxon>
    </lineage>
</organism>
<evidence type="ECO:0000313" key="18">
    <source>
        <dbReference type="Proteomes" id="UP000216438"/>
    </source>
</evidence>
<dbReference type="GO" id="GO:0015344">
    <property type="term" value="F:siderophore uptake transmembrane transporter activity"/>
    <property type="evidence" value="ECO:0007669"/>
    <property type="project" value="TreeGrafter"/>
</dbReference>
<dbReference type="InterPro" id="IPR010917">
    <property type="entry name" value="TonB_rcpt_CS"/>
</dbReference>
<dbReference type="GO" id="GO:0038023">
    <property type="term" value="F:signaling receptor activity"/>
    <property type="evidence" value="ECO:0007669"/>
    <property type="project" value="InterPro"/>
</dbReference>
<keyword evidence="7" id="KW-0732">Signal</keyword>
<evidence type="ECO:0000256" key="2">
    <source>
        <dbReference type="ARBA" id="ARBA00009810"/>
    </source>
</evidence>
<dbReference type="PANTHER" id="PTHR32552">
    <property type="entry name" value="FERRICHROME IRON RECEPTOR-RELATED"/>
    <property type="match status" value="1"/>
</dbReference>
<evidence type="ECO:0000256" key="4">
    <source>
        <dbReference type="ARBA" id="ARBA00022452"/>
    </source>
</evidence>
<dbReference type="Proteomes" id="UP000216438">
    <property type="component" value="Chromosome"/>
</dbReference>
<dbReference type="SUPFAM" id="SSF56935">
    <property type="entry name" value="Porins"/>
    <property type="match status" value="1"/>
</dbReference>
<dbReference type="Gene3D" id="2.170.130.10">
    <property type="entry name" value="TonB-dependent receptor, plug domain"/>
    <property type="match status" value="1"/>
</dbReference>
<evidence type="ECO:0000256" key="5">
    <source>
        <dbReference type="ARBA" id="ARBA00022496"/>
    </source>
</evidence>
<evidence type="ECO:0000256" key="10">
    <source>
        <dbReference type="ARBA" id="ARBA00023077"/>
    </source>
</evidence>
<evidence type="ECO:0000256" key="14">
    <source>
        <dbReference type="PROSITE-ProRule" id="PRU01360"/>
    </source>
</evidence>
<keyword evidence="5" id="KW-0410">Iron transport</keyword>
<dbReference type="InterPro" id="IPR000531">
    <property type="entry name" value="Beta-barrel_TonB"/>
</dbReference>
<evidence type="ECO:0000256" key="6">
    <source>
        <dbReference type="ARBA" id="ARBA00022692"/>
    </source>
</evidence>
<keyword evidence="9" id="KW-0406">Ion transport</keyword>
<evidence type="ECO:0000256" key="1">
    <source>
        <dbReference type="ARBA" id="ARBA00004571"/>
    </source>
</evidence>
<dbReference type="NCBIfam" id="TIGR01783">
    <property type="entry name" value="TonB-siderophor"/>
    <property type="match status" value="1"/>
</dbReference>
<keyword evidence="10 16" id="KW-0798">TonB box</keyword>
<sequence>MLKKCLALFSGFYKSTPLIFLMTLDALAQSSLGSETVSRKIINQEQEKEERIIVQEYSFDETKGLISGGKKARHANIGLLGNKDLMDTPFSVSSYTSKYMEESQAITLSDAITQDPSVRSTSQEGGLLDSFSLRGFPGNEGNLGEVAFNGVYGIAPNYQLFPEYIDRVEVFKGPATFLYGMSPNHSVGGVINVISKRADAKNRTQLTTGYGSDNRFSGHIDTSRLIPLKDHEMLGIRFNGHYRTGDTPWHHQNKKEGAAALALDYFSERFRSALDLLIQNQKVNAPVRPFMMKEGIPVPNAPGSGTNISQPWGWWHSSDQSVLLHSEYDLVNDITVFFNIGGAQTKVERLSDQIHLITSEAGDVKSTIKSFRFDIERYTLDAGLRSAFTTGYVDHQIALQTSLYHDRIAMSRLTGPEIFSNIYSPKWVTNPNLPAPGEVAKSSESQLSGLALADMLSIFDDRFQISAGLRYQKIQSDNFGKNHGRYDKSAFTPMLGLLVKPWEPVSLYANYTEGLSKGDIVPNDAKNAGEILPPYKSRQYEVGIKIDAGKTISTLSLFQITKPSAQPIGNQKDNSYYSADNEQRNRGVELNVSAEPWKGIRLMTGVSLIDARLTKISNSAKHKKALEGKRPVGVSAIQANAGIEYDVSRIQGLTLFSHVMHSGKQYVDLLNTQSIPAWTSVDIGGQYQTQFLKKNAKLHLNIKNLFDRNDWSGVASYRTFSQGSPRTLLLSAMLEF</sequence>
<accession>A0A249DZ87</accession>
<dbReference type="PROSITE" id="PS01156">
    <property type="entry name" value="TONB_DEPENDENT_REC_2"/>
    <property type="match status" value="1"/>
</dbReference>
<keyword evidence="11 14" id="KW-0472">Membrane</keyword>
<dbReference type="PROSITE" id="PS52016">
    <property type="entry name" value="TONB_DEPENDENT_REC_3"/>
    <property type="match status" value="1"/>
</dbReference>
<evidence type="ECO:0000256" key="9">
    <source>
        <dbReference type="ARBA" id="ARBA00023065"/>
    </source>
</evidence>
<dbReference type="OrthoDB" id="8732650at2"/>
<dbReference type="CDD" id="cd01347">
    <property type="entry name" value="ligand_gated_channel"/>
    <property type="match status" value="1"/>
</dbReference>
<dbReference type="InterPro" id="IPR036942">
    <property type="entry name" value="Beta-barrel_TonB_sf"/>
</dbReference>
<dbReference type="Gene3D" id="2.40.170.20">
    <property type="entry name" value="TonB-dependent receptor, beta-barrel domain"/>
    <property type="match status" value="1"/>
</dbReference>
<evidence type="ECO:0000256" key="15">
    <source>
        <dbReference type="PROSITE-ProRule" id="PRU10144"/>
    </source>
</evidence>
<keyword evidence="4 14" id="KW-1134">Transmembrane beta strand</keyword>